<comment type="caution">
    <text evidence="1">The sequence shown here is derived from an EMBL/GenBank/DDBJ whole genome shotgun (WGS) entry which is preliminary data.</text>
</comment>
<dbReference type="EMBL" id="JAJHUN010000010">
    <property type="protein sequence ID" value="KAJ4147490.1"/>
    <property type="molecule type" value="Genomic_DNA"/>
</dbReference>
<dbReference type="Pfam" id="PF20246">
    <property type="entry name" value="DUF6601"/>
    <property type="match status" value="1"/>
</dbReference>
<dbReference type="RefSeq" id="XP_056050431.1">
    <property type="nucleotide sequence ID" value="XM_056193388.1"/>
</dbReference>
<dbReference type="KEGG" id="amus:LMH87_002003"/>
<organism evidence="1 2">
    <name type="scientific">Akanthomyces muscarius</name>
    <name type="common">Entomopathogenic fungus</name>
    <name type="synonym">Lecanicillium muscarium</name>
    <dbReference type="NCBI Taxonomy" id="2231603"/>
    <lineage>
        <taxon>Eukaryota</taxon>
        <taxon>Fungi</taxon>
        <taxon>Dikarya</taxon>
        <taxon>Ascomycota</taxon>
        <taxon>Pezizomycotina</taxon>
        <taxon>Sordariomycetes</taxon>
        <taxon>Hypocreomycetidae</taxon>
        <taxon>Hypocreales</taxon>
        <taxon>Cordycipitaceae</taxon>
        <taxon>Akanthomyces</taxon>
    </lineage>
</organism>
<protein>
    <submittedName>
        <fullName evidence="1">Uncharacterized protein</fullName>
    </submittedName>
</protein>
<dbReference type="GeneID" id="80889162"/>
<reference evidence="1" key="1">
    <citation type="journal article" date="2023" name="Access Microbiol">
        <title>De-novo genome assembly for Akanthomyces muscarius, a biocontrol agent of insect agricultural pests.</title>
        <authorList>
            <person name="Erdos Z."/>
            <person name="Studholme D.J."/>
            <person name="Raymond B."/>
            <person name="Sharma M."/>
        </authorList>
    </citation>
    <scope>NUCLEOTIDE SEQUENCE</scope>
    <source>
        <strain evidence="1">Ve6</strain>
    </source>
</reference>
<dbReference type="Proteomes" id="UP001144673">
    <property type="component" value="Chromosome 3"/>
</dbReference>
<keyword evidence="2" id="KW-1185">Reference proteome</keyword>
<evidence type="ECO:0000313" key="1">
    <source>
        <dbReference type="EMBL" id="KAJ4147490.1"/>
    </source>
</evidence>
<name>A0A9W8UI54_AKAMU</name>
<dbReference type="AlphaFoldDB" id="A0A9W8UI54"/>
<accession>A0A9W8UI54</accession>
<dbReference type="InterPro" id="IPR046536">
    <property type="entry name" value="DUF6601"/>
</dbReference>
<gene>
    <name evidence="1" type="ORF">LMH87_002003</name>
</gene>
<sequence length="158" mass="17810">MKPRHIAPIIATITGYVRLCVLTSYHCVSCLARRNGDSGCLRPTVPCKMGTVKSSAPPFSIRLLGQHAVASQDNYDQLLTLLPASYRKKSGDLVAACHIYGWLWVASRTLPPRALHHQLLLGREIFVMERMDIPLVWTTGRMFLKPIPRFLLEPAFWV</sequence>
<evidence type="ECO:0000313" key="2">
    <source>
        <dbReference type="Proteomes" id="UP001144673"/>
    </source>
</evidence>
<proteinExistence type="predicted"/>